<feature type="domain" description="Sulfotransferase" evidence="3">
    <location>
        <begin position="1"/>
        <end position="191"/>
    </location>
</feature>
<protein>
    <submittedName>
        <fullName evidence="4">Amine sulfotransferase-like protein</fullName>
    </submittedName>
</protein>
<name>A0A443RS17_9ACAR</name>
<dbReference type="AlphaFoldDB" id="A0A443RS17"/>
<keyword evidence="5" id="KW-1185">Reference proteome</keyword>
<dbReference type="GO" id="GO:0008146">
    <property type="term" value="F:sulfotransferase activity"/>
    <property type="evidence" value="ECO:0007669"/>
    <property type="project" value="InterPro"/>
</dbReference>
<dbReference type="EMBL" id="NCKV01045532">
    <property type="protein sequence ID" value="RWS18131.1"/>
    <property type="molecule type" value="Genomic_DNA"/>
</dbReference>
<feature type="non-terminal residue" evidence="4">
    <location>
        <position position="1"/>
    </location>
</feature>
<evidence type="ECO:0000256" key="2">
    <source>
        <dbReference type="ARBA" id="ARBA00022679"/>
    </source>
</evidence>
<dbReference type="Proteomes" id="UP000288716">
    <property type="component" value="Unassembled WGS sequence"/>
</dbReference>
<proteinExistence type="inferred from homology"/>
<dbReference type="OrthoDB" id="205623at2759"/>
<sequence length="199" mass="23546">THLPFNLIPKNKNAKYITVVRNPKDVCVSFYHFTKEMIRIHNVPDGTFDQYFEEFIAGRIAYGDCIDHMLTWYKHKDDENVLFLVYEDMKNNHRATVMKIAKFLSSDEIDYRKMLENDPNLLKTIMDKTTFEEMKSMPVNDPFEFTDPKNVGDCGNLIKFYRKGIVGDWVNHFNTEQTIRFDTLMQQKLGNIIKELGWN</sequence>
<dbReference type="PANTHER" id="PTHR11783">
    <property type="entry name" value="SULFOTRANSFERASE SULT"/>
    <property type="match status" value="1"/>
</dbReference>
<evidence type="ECO:0000256" key="1">
    <source>
        <dbReference type="ARBA" id="ARBA00005771"/>
    </source>
</evidence>
<dbReference type="InterPro" id="IPR000863">
    <property type="entry name" value="Sulfotransferase_dom"/>
</dbReference>
<dbReference type="VEuPathDB" id="VectorBase:LDEU013909"/>
<dbReference type="InterPro" id="IPR027417">
    <property type="entry name" value="P-loop_NTPase"/>
</dbReference>
<dbReference type="SUPFAM" id="SSF52540">
    <property type="entry name" value="P-loop containing nucleoside triphosphate hydrolases"/>
    <property type="match status" value="1"/>
</dbReference>
<dbReference type="STRING" id="299467.A0A443RS17"/>
<dbReference type="Gene3D" id="3.40.50.300">
    <property type="entry name" value="P-loop containing nucleotide triphosphate hydrolases"/>
    <property type="match status" value="1"/>
</dbReference>
<organism evidence="4 5">
    <name type="scientific">Leptotrombidium deliense</name>
    <dbReference type="NCBI Taxonomy" id="299467"/>
    <lineage>
        <taxon>Eukaryota</taxon>
        <taxon>Metazoa</taxon>
        <taxon>Ecdysozoa</taxon>
        <taxon>Arthropoda</taxon>
        <taxon>Chelicerata</taxon>
        <taxon>Arachnida</taxon>
        <taxon>Acari</taxon>
        <taxon>Acariformes</taxon>
        <taxon>Trombidiformes</taxon>
        <taxon>Prostigmata</taxon>
        <taxon>Anystina</taxon>
        <taxon>Parasitengona</taxon>
        <taxon>Trombiculoidea</taxon>
        <taxon>Trombiculidae</taxon>
        <taxon>Leptotrombidium</taxon>
    </lineage>
</organism>
<evidence type="ECO:0000259" key="3">
    <source>
        <dbReference type="Pfam" id="PF00685"/>
    </source>
</evidence>
<reference evidence="4 5" key="1">
    <citation type="journal article" date="2018" name="Gigascience">
        <title>Genomes of trombidid mites reveal novel predicted allergens and laterally-transferred genes associated with secondary metabolism.</title>
        <authorList>
            <person name="Dong X."/>
            <person name="Chaisiri K."/>
            <person name="Xia D."/>
            <person name="Armstrong S.D."/>
            <person name="Fang Y."/>
            <person name="Donnelly M.J."/>
            <person name="Kadowaki T."/>
            <person name="McGarry J.W."/>
            <person name="Darby A.C."/>
            <person name="Makepeace B.L."/>
        </authorList>
    </citation>
    <scope>NUCLEOTIDE SEQUENCE [LARGE SCALE GENOMIC DNA]</scope>
    <source>
        <strain evidence="4">UoL-UT</strain>
    </source>
</reference>
<accession>A0A443RS17</accession>
<gene>
    <name evidence="4" type="ORF">B4U80_10246</name>
</gene>
<comment type="caution">
    <text evidence="4">The sequence shown here is derived from an EMBL/GenBank/DDBJ whole genome shotgun (WGS) entry which is preliminary data.</text>
</comment>
<evidence type="ECO:0000313" key="4">
    <source>
        <dbReference type="EMBL" id="RWS18131.1"/>
    </source>
</evidence>
<evidence type="ECO:0000313" key="5">
    <source>
        <dbReference type="Proteomes" id="UP000288716"/>
    </source>
</evidence>
<keyword evidence="2 4" id="KW-0808">Transferase</keyword>
<comment type="similarity">
    <text evidence="1">Belongs to the sulfotransferase 1 family.</text>
</comment>
<dbReference type="Pfam" id="PF00685">
    <property type="entry name" value="Sulfotransfer_1"/>
    <property type="match status" value="1"/>
</dbReference>